<feature type="compositionally biased region" description="Low complexity" evidence="1">
    <location>
        <begin position="1044"/>
        <end position="1053"/>
    </location>
</feature>
<organism evidence="3">
    <name type="scientific">Trypanosoma congolense (strain IL3000)</name>
    <dbReference type="NCBI Taxonomy" id="1068625"/>
    <lineage>
        <taxon>Eukaryota</taxon>
        <taxon>Discoba</taxon>
        <taxon>Euglenozoa</taxon>
        <taxon>Kinetoplastea</taxon>
        <taxon>Metakinetoplastina</taxon>
        <taxon>Trypanosomatida</taxon>
        <taxon>Trypanosomatidae</taxon>
        <taxon>Trypanosoma</taxon>
        <taxon>Nannomonas</taxon>
    </lineage>
</organism>
<feature type="domain" description="Exonuclease" evidence="2">
    <location>
        <begin position="833"/>
        <end position="1015"/>
    </location>
</feature>
<dbReference type="GO" id="GO:0004535">
    <property type="term" value="F:poly(A)-specific ribonuclease activity"/>
    <property type="evidence" value="ECO:0007669"/>
    <property type="project" value="TreeGrafter"/>
</dbReference>
<dbReference type="InterPro" id="IPR038765">
    <property type="entry name" value="Papain-like_cys_pep_sf"/>
</dbReference>
<dbReference type="VEuPathDB" id="TriTrypDB:TcIL3000_6_1240"/>
<dbReference type="Pfam" id="PF00929">
    <property type="entry name" value="RNase_T"/>
    <property type="match status" value="1"/>
</dbReference>
<dbReference type="EMBL" id="HE575319">
    <property type="protein sequence ID" value="CCC90892.1"/>
    <property type="molecule type" value="Genomic_DNA"/>
</dbReference>
<dbReference type="GO" id="GO:0000289">
    <property type="term" value="P:nuclear-transcribed mRNA poly(A) tail shortening"/>
    <property type="evidence" value="ECO:0007669"/>
    <property type="project" value="TreeGrafter"/>
</dbReference>
<dbReference type="InterPro" id="IPR013520">
    <property type="entry name" value="Ribonucl_H"/>
</dbReference>
<gene>
    <name evidence="3" type="ORF">TCIL3000_6_1240</name>
</gene>
<dbReference type="InterPro" id="IPR036322">
    <property type="entry name" value="WD40_repeat_dom_sf"/>
</dbReference>
<dbReference type="Gene3D" id="3.90.70.10">
    <property type="entry name" value="Cysteine proteinases"/>
    <property type="match status" value="1"/>
</dbReference>
<evidence type="ECO:0000256" key="1">
    <source>
        <dbReference type="SAM" id="MobiDB-lite"/>
    </source>
</evidence>
<dbReference type="PANTHER" id="PTHR15728:SF0">
    <property type="entry name" value="PAN2-PAN3 DEADENYLATION COMPLEX CATALYTIC SUBUNIT PAN2"/>
    <property type="match status" value="1"/>
</dbReference>
<dbReference type="SUPFAM" id="SSF54001">
    <property type="entry name" value="Cysteine proteinases"/>
    <property type="match status" value="1"/>
</dbReference>
<dbReference type="InterPro" id="IPR028881">
    <property type="entry name" value="PAN2_UCH_dom"/>
</dbReference>
<accession>G0UND2</accession>
<dbReference type="InterPro" id="IPR036397">
    <property type="entry name" value="RNaseH_sf"/>
</dbReference>
<name>G0UND2_TRYCI</name>
<feature type="region of interest" description="Disordered" evidence="1">
    <location>
        <begin position="1041"/>
        <end position="1069"/>
    </location>
</feature>
<dbReference type="Gene3D" id="2.130.10.10">
    <property type="entry name" value="YVTN repeat-like/Quinoprotein amine dehydrogenase"/>
    <property type="match status" value="1"/>
</dbReference>
<dbReference type="Pfam" id="PF13423">
    <property type="entry name" value="UCH_1"/>
    <property type="match status" value="1"/>
</dbReference>
<evidence type="ECO:0000313" key="3">
    <source>
        <dbReference type="EMBL" id="CCC90892.1"/>
    </source>
</evidence>
<protein>
    <submittedName>
        <fullName evidence="3">Uncharacterized protein TCIL3000_6_1240</fullName>
    </submittedName>
</protein>
<dbReference type="GO" id="GO:0000932">
    <property type="term" value="C:P-body"/>
    <property type="evidence" value="ECO:0007669"/>
    <property type="project" value="TreeGrafter"/>
</dbReference>
<proteinExistence type="predicted"/>
<dbReference type="InterPro" id="IPR015943">
    <property type="entry name" value="WD40/YVTN_repeat-like_dom_sf"/>
</dbReference>
<dbReference type="Gene3D" id="3.30.420.10">
    <property type="entry name" value="Ribonuclease H-like superfamily/Ribonuclease H"/>
    <property type="match status" value="1"/>
</dbReference>
<dbReference type="GO" id="GO:0003676">
    <property type="term" value="F:nucleic acid binding"/>
    <property type="evidence" value="ECO:0007669"/>
    <property type="project" value="InterPro"/>
</dbReference>
<dbReference type="AlphaFoldDB" id="G0UND2"/>
<dbReference type="InterPro" id="IPR012337">
    <property type="entry name" value="RNaseH-like_sf"/>
</dbReference>
<dbReference type="GO" id="GO:0031251">
    <property type="term" value="C:PAN complex"/>
    <property type="evidence" value="ECO:0007669"/>
    <property type="project" value="TreeGrafter"/>
</dbReference>
<dbReference type="SUPFAM" id="SSF53098">
    <property type="entry name" value="Ribonuclease H-like"/>
    <property type="match status" value="1"/>
</dbReference>
<dbReference type="CDD" id="cd06143">
    <property type="entry name" value="PAN2_exo"/>
    <property type="match status" value="1"/>
</dbReference>
<dbReference type="PANTHER" id="PTHR15728">
    <property type="entry name" value="DEADENYLATION COMPLEX CATALYTIC SUBUNIT PAN2"/>
    <property type="match status" value="1"/>
</dbReference>
<dbReference type="SUPFAM" id="SSF50978">
    <property type="entry name" value="WD40 repeat-like"/>
    <property type="match status" value="1"/>
</dbReference>
<reference evidence="3" key="1">
    <citation type="journal article" date="2012" name="Proc. Natl. Acad. Sci. U.S.A.">
        <title>Antigenic diversity is generated by distinct evolutionary mechanisms in African trypanosome species.</title>
        <authorList>
            <person name="Jackson A.P."/>
            <person name="Berry A."/>
            <person name="Aslett M."/>
            <person name="Allison H.C."/>
            <person name="Burton P."/>
            <person name="Vavrova-Anderson J."/>
            <person name="Brown R."/>
            <person name="Browne H."/>
            <person name="Corton N."/>
            <person name="Hauser H."/>
            <person name="Gamble J."/>
            <person name="Gilderthorp R."/>
            <person name="Marcello L."/>
            <person name="McQuillan J."/>
            <person name="Otto T.D."/>
            <person name="Quail M.A."/>
            <person name="Sanders M.J."/>
            <person name="van Tonder A."/>
            <person name="Ginger M.L."/>
            <person name="Field M.C."/>
            <person name="Barry J.D."/>
            <person name="Hertz-Fowler C."/>
            <person name="Berriman M."/>
        </authorList>
    </citation>
    <scope>NUCLEOTIDE SEQUENCE</scope>
    <source>
        <strain evidence="3">IL3000</strain>
    </source>
</reference>
<evidence type="ECO:0000259" key="2">
    <source>
        <dbReference type="SMART" id="SM00479"/>
    </source>
</evidence>
<dbReference type="FunFam" id="3.30.420.10:FF:000175">
    <property type="entry name" value="RNA exonuclease 5"/>
    <property type="match status" value="1"/>
</dbReference>
<sequence>MNVPWKVRGSVQASVGIISAIEFDPDVELLWVSDSFGRLMSFTTQSQTDTLSWAVYSSFAASTRPIFGIFFLKMGNEVIGTVADHNVVRGYKRGGAQCLYCTLPPQSQDHIELFQACSESSVVSFVGNVGLTRMNISSGTASDVVTVPLSESKTVALKQTSKWVITGAASGNIVVRDSKCLDVVASVPPSRHRVLAMDANDETVIAAVVERNMTSSVRIYDVRKTDEPVNSINGIPCDSVSQVRRYHDSFGLSPDRVFLLTSHGFHILQVDQATPVFSSKGLVEDNCTSVSVSPNGMCAAIGNDKGHFIALGHSATREDYVMSRFEQPKRPVNPVFTQSWEKKEGDTFAFFDESVPVEELASSWPPDDYIILHVAPPTRCINAESCTISQNRWGIQRSDSYLPDPKDKLAPLLPNPFPHNLELGNDPSAVQRLLLQLNKDKKRRHNTLRGGVTDEYAPLEAASQVCHGSHHRFDWKSVNEVPEEVVGLDNSLPECWITTLLQCLYLCHPPEFPVRKAILHHLCTREYCIACEISFLFSNMMVTSKAGLNPIVQVGSLIRTMYRCPTAAFLFEPIKSRDEAVKRMHMAQVVLLEALHRGLQDEKGYPFMGHKPPCSDFDGSIARLFGTEYSSGGKVHVKPQFYWDVPASALKVNEGLQHLLKQLEDNKDRVQIKQLPPIIVLRLNPEGGTLKPPRCLRISRDAKDDSNYVLCSNVIHLSDDADDPGNFVTHQRISGDRFSLVNDYRVKKSSEEHELDASMPALRSHRAVISFYALDKLTAPPYAAQDDNRPPNMFDAVGPLLINDVFAYPLQRNPSAQRFVSPLKSHFDIKPKDLVALDAEYVVLDWKNRQLILDPLNAAPQRHMALARLSCVLSSTPGDERTIVDDYVHTPETIFDYVTQYSGIHPGDLDPLESSKCLTSLKATYLKLRSLVDRSVIFVGHGLHQDFRVCNIAVPTEQMIDTLLLFHRPGGRYLSLRFLAYHVLGERVQEGEHDSVEDARTSLRLYRKYQQLVSEGKFEEVLDKLLATGVETSWYVPEGRGAFSSSSGGSESTPPTPTPLDVLQDMVHTEPSAVVESTDLHGCPSPTQTA</sequence>
<dbReference type="SMART" id="SM00479">
    <property type="entry name" value="EXOIII"/>
    <property type="match status" value="1"/>
</dbReference>
<dbReference type="InterPro" id="IPR050785">
    <property type="entry name" value="PAN2-PAN3_catalytic_subunit"/>
</dbReference>